<dbReference type="InterPro" id="IPR046357">
    <property type="entry name" value="PPIase_dom_sf"/>
</dbReference>
<dbReference type="PROSITE" id="PS51257">
    <property type="entry name" value="PROKAR_LIPOPROTEIN"/>
    <property type="match status" value="1"/>
</dbReference>
<name>A0ABR8VCE3_9BACT</name>
<proteinExistence type="inferred from homology"/>
<evidence type="ECO:0000256" key="2">
    <source>
        <dbReference type="ARBA" id="ARBA00023110"/>
    </source>
</evidence>
<gene>
    <name evidence="7" type="ORF">H9626_09570</name>
</gene>
<dbReference type="InterPro" id="IPR001179">
    <property type="entry name" value="PPIase_FKBP_dom"/>
</dbReference>
<evidence type="ECO:0000259" key="6">
    <source>
        <dbReference type="PROSITE" id="PS50059"/>
    </source>
</evidence>
<evidence type="ECO:0000256" key="1">
    <source>
        <dbReference type="ARBA" id="ARBA00000971"/>
    </source>
</evidence>
<evidence type="ECO:0000313" key="8">
    <source>
        <dbReference type="Proteomes" id="UP000616346"/>
    </source>
</evidence>
<dbReference type="PROSITE" id="PS50059">
    <property type="entry name" value="FKBP_PPIASE"/>
    <property type="match status" value="1"/>
</dbReference>
<evidence type="ECO:0000313" key="7">
    <source>
        <dbReference type="EMBL" id="MBD8002459.1"/>
    </source>
</evidence>
<dbReference type="Proteomes" id="UP000616346">
    <property type="component" value="Unassembled WGS sequence"/>
</dbReference>
<keyword evidence="3 4" id="KW-0413">Isomerase</keyword>
<comment type="caution">
    <text evidence="7">The sequence shown here is derived from an EMBL/GenBank/DDBJ whole genome shotgun (WGS) entry which is preliminary data.</text>
</comment>
<feature type="chain" id="PRO_5045518695" description="Peptidyl-prolyl cis-trans isomerase" evidence="5">
    <location>
        <begin position="24"/>
        <end position="225"/>
    </location>
</feature>
<organism evidence="7 8">
    <name type="scientific">Phocaeicola faecium</name>
    <dbReference type="NCBI Taxonomy" id="2762213"/>
    <lineage>
        <taxon>Bacteria</taxon>
        <taxon>Pseudomonadati</taxon>
        <taxon>Bacteroidota</taxon>
        <taxon>Bacteroidia</taxon>
        <taxon>Bacteroidales</taxon>
        <taxon>Bacteroidaceae</taxon>
        <taxon>Phocaeicola</taxon>
    </lineage>
</organism>
<sequence length="225" mass="25162">MNKNILWLIVVLVSLSFGFASCAEDTQVEDPYANWQARNEHYLDSIVDVARANADGRWYCVQNWKIWNDGMAGTGGIVFDDNFDMTDSVYVHFRSEPVAAGSAPLYTDSITTYYRGSLINGEQFDSNYQGDWDDVQTPQIYTPRGFLVSGLITGWQTALMASHDGSYPGMKPGDNVDIYIPYQLGYGASGYLDIRGYSVLSFHMKLVSVTHPEGPDDRSLMSEIE</sequence>
<evidence type="ECO:0000256" key="4">
    <source>
        <dbReference type="RuleBase" id="RU003915"/>
    </source>
</evidence>
<feature type="signal peptide" evidence="5">
    <location>
        <begin position="1"/>
        <end position="23"/>
    </location>
</feature>
<dbReference type="SUPFAM" id="SSF54534">
    <property type="entry name" value="FKBP-like"/>
    <property type="match status" value="1"/>
</dbReference>
<keyword evidence="2 3" id="KW-0697">Rotamase</keyword>
<reference evidence="7 8" key="1">
    <citation type="submission" date="2020-08" db="EMBL/GenBank/DDBJ databases">
        <title>A Genomic Blueprint of the Chicken Gut Microbiome.</title>
        <authorList>
            <person name="Gilroy R."/>
            <person name="Ravi A."/>
            <person name="Getino M."/>
            <person name="Pursley I."/>
            <person name="Horton D.L."/>
            <person name="Alikhan N.-F."/>
            <person name="Baker D."/>
            <person name="Gharbi K."/>
            <person name="Hall N."/>
            <person name="Watson M."/>
            <person name="Adriaenssens E.M."/>
            <person name="Foster-Nyarko E."/>
            <person name="Jarju S."/>
            <person name="Secka A."/>
            <person name="Antonio M."/>
            <person name="Oren A."/>
            <person name="Chaudhuri R."/>
            <person name="La Ragione R.M."/>
            <person name="Hildebrand F."/>
            <person name="Pallen M.J."/>
        </authorList>
    </citation>
    <scope>NUCLEOTIDE SEQUENCE [LARGE SCALE GENOMIC DNA]</scope>
    <source>
        <strain evidence="7 8">Sa1YUN3</strain>
    </source>
</reference>
<evidence type="ECO:0000256" key="5">
    <source>
        <dbReference type="SAM" id="SignalP"/>
    </source>
</evidence>
<comment type="catalytic activity">
    <reaction evidence="1 3 4">
        <text>[protein]-peptidylproline (omega=180) = [protein]-peptidylproline (omega=0)</text>
        <dbReference type="Rhea" id="RHEA:16237"/>
        <dbReference type="Rhea" id="RHEA-COMP:10747"/>
        <dbReference type="Rhea" id="RHEA-COMP:10748"/>
        <dbReference type="ChEBI" id="CHEBI:83833"/>
        <dbReference type="ChEBI" id="CHEBI:83834"/>
        <dbReference type="EC" id="5.2.1.8"/>
    </reaction>
</comment>
<dbReference type="GO" id="GO:0016853">
    <property type="term" value="F:isomerase activity"/>
    <property type="evidence" value="ECO:0007669"/>
    <property type="project" value="UniProtKB-KW"/>
</dbReference>
<dbReference type="EC" id="5.2.1.8" evidence="4"/>
<feature type="domain" description="PPIase FKBP-type" evidence="6">
    <location>
        <begin position="107"/>
        <end position="210"/>
    </location>
</feature>
<protein>
    <recommendedName>
        <fullName evidence="4">Peptidyl-prolyl cis-trans isomerase</fullName>
        <ecNumber evidence="4">5.2.1.8</ecNumber>
    </recommendedName>
</protein>
<dbReference type="EMBL" id="JACSPQ010000010">
    <property type="protein sequence ID" value="MBD8002459.1"/>
    <property type="molecule type" value="Genomic_DNA"/>
</dbReference>
<keyword evidence="5" id="KW-0732">Signal</keyword>
<dbReference type="RefSeq" id="WP_191710360.1">
    <property type="nucleotide sequence ID" value="NZ_JACSPQ010000010.1"/>
</dbReference>
<keyword evidence="8" id="KW-1185">Reference proteome</keyword>
<accession>A0ABR8VCE3</accession>
<evidence type="ECO:0000256" key="3">
    <source>
        <dbReference type="PROSITE-ProRule" id="PRU00277"/>
    </source>
</evidence>
<comment type="similarity">
    <text evidence="4">Belongs to the FKBP-type PPIase family.</text>
</comment>
<dbReference type="Gene3D" id="3.10.50.40">
    <property type="match status" value="1"/>
</dbReference>
<dbReference type="Pfam" id="PF00254">
    <property type="entry name" value="FKBP_C"/>
    <property type="match status" value="1"/>
</dbReference>